<sequence length="84" mass="9977">MQISHRKIRQKNHDSENTNHHEHTNSDNQKSEENLNIITTYEKWINRGLYGIVIIIVLSLSAFIYYMYYVSSALTNASPRYKHH</sequence>
<reference evidence="3 4" key="1">
    <citation type="journal article" date="2018" name="BMC Genomics">
        <title>The genome of Naegleria lovaniensis, the basis for a comparative approach to unravel pathogenicity factors of the human pathogenic amoeba N. fowleri.</title>
        <authorList>
            <person name="Liechti N."/>
            <person name="Schurch N."/>
            <person name="Bruggmann R."/>
            <person name="Wittwer M."/>
        </authorList>
    </citation>
    <scope>NUCLEOTIDE SEQUENCE [LARGE SCALE GENOMIC DNA]</scope>
    <source>
        <strain evidence="3 4">ATCC 30569</strain>
    </source>
</reference>
<feature type="compositionally biased region" description="Basic and acidic residues" evidence="1">
    <location>
        <begin position="11"/>
        <end position="32"/>
    </location>
</feature>
<evidence type="ECO:0000313" key="3">
    <source>
        <dbReference type="EMBL" id="KAG2385625.1"/>
    </source>
</evidence>
<dbReference type="AlphaFoldDB" id="A0AA88GMX1"/>
<gene>
    <name evidence="3" type="ORF">C9374_003440</name>
</gene>
<evidence type="ECO:0000256" key="2">
    <source>
        <dbReference type="SAM" id="Phobius"/>
    </source>
</evidence>
<dbReference type="Proteomes" id="UP000816034">
    <property type="component" value="Unassembled WGS sequence"/>
</dbReference>
<dbReference type="EMBL" id="PYSW02000018">
    <property type="protein sequence ID" value="KAG2385625.1"/>
    <property type="molecule type" value="Genomic_DNA"/>
</dbReference>
<protein>
    <submittedName>
        <fullName evidence="3">Uncharacterized protein</fullName>
    </submittedName>
</protein>
<keyword evidence="4" id="KW-1185">Reference proteome</keyword>
<dbReference type="GeneID" id="68095895"/>
<organism evidence="3 4">
    <name type="scientific">Naegleria lovaniensis</name>
    <name type="common">Amoeba</name>
    <dbReference type="NCBI Taxonomy" id="51637"/>
    <lineage>
        <taxon>Eukaryota</taxon>
        <taxon>Discoba</taxon>
        <taxon>Heterolobosea</taxon>
        <taxon>Tetramitia</taxon>
        <taxon>Eutetramitia</taxon>
        <taxon>Vahlkampfiidae</taxon>
        <taxon>Naegleria</taxon>
    </lineage>
</organism>
<keyword evidence="2" id="KW-1133">Transmembrane helix</keyword>
<dbReference type="RefSeq" id="XP_044549618.1">
    <property type="nucleotide sequence ID" value="XM_044692969.1"/>
</dbReference>
<accession>A0AA88GMX1</accession>
<feature type="compositionally biased region" description="Basic residues" evidence="1">
    <location>
        <begin position="1"/>
        <end position="10"/>
    </location>
</feature>
<comment type="caution">
    <text evidence="3">The sequence shown here is derived from an EMBL/GenBank/DDBJ whole genome shotgun (WGS) entry which is preliminary data.</text>
</comment>
<keyword evidence="2" id="KW-0812">Transmembrane</keyword>
<feature type="transmembrane region" description="Helical" evidence="2">
    <location>
        <begin position="48"/>
        <end position="68"/>
    </location>
</feature>
<proteinExistence type="predicted"/>
<evidence type="ECO:0000256" key="1">
    <source>
        <dbReference type="SAM" id="MobiDB-lite"/>
    </source>
</evidence>
<feature type="region of interest" description="Disordered" evidence="1">
    <location>
        <begin position="1"/>
        <end position="32"/>
    </location>
</feature>
<name>A0AA88GMX1_NAELO</name>
<evidence type="ECO:0000313" key="4">
    <source>
        <dbReference type="Proteomes" id="UP000816034"/>
    </source>
</evidence>
<keyword evidence="2" id="KW-0472">Membrane</keyword>